<proteinExistence type="predicted"/>
<evidence type="ECO:0000259" key="8">
    <source>
        <dbReference type="PROSITE" id="PS50075"/>
    </source>
</evidence>
<feature type="domain" description="Ketosynthase family 3 (KS3)" evidence="9">
    <location>
        <begin position="25"/>
        <end position="444"/>
    </location>
</feature>
<dbReference type="Pfam" id="PF00109">
    <property type="entry name" value="ketoacyl-synt"/>
    <property type="match status" value="1"/>
</dbReference>
<comment type="caution">
    <text evidence="11">The sequence shown here is derived from an EMBL/GenBank/DDBJ whole genome shotgun (WGS) entry which is preliminary data.</text>
</comment>
<dbReference type="GO" id="GO:0004315">
    <property type="term" value="F:3-oxoacyl-[acyl-carrier-protein] synthase activity"/>
    <property type="evidence" value="ECO:0007669"/>
    <property type="project" value="InterPro"/>
</dbReference>
<dbReference type="PANTHER" id="PTHR43775">
    <property type="entry name" value="FATTY ACID SYNTHASE"/>
    <property type="match status" value="1"/>
</dbReference>
<dbReference type="InterPro" id="IPR011032">
    <property type="entry name" value="GroES-like_sf"/>
</dbReference>
<dbReference type="Gene3D" id="3.40.366.10">
    <property type="entry name" value="Malonyl-Coenzyme A Acyl Carrier Protein, domain 2"/>
    <property type="match status" value="1"/>
</dbReference>
<keyword evidence="5" id="KW-0511">Multifunctional enzyme</keyword>
<dbReference type="SUPFAM" id="SSF55048">
    <property type="entry name" value="Probable ACP-binding domain of malonyl-CoA ACP transacylase"/>
    <property type="match status" value="1"/>
</dbReference>
<keyword evidence="1" id="KW-0596">Phosphopantetheine</keyword>
<dbReference type="Gene3D" id="1.10.1200.10">
    <property type="entry name" value="ACP-like"/>
    <property type="match status" value="1"/>
</dbReference>
<reference evidence="11" key="1">
    <citation type="submission" date="2022-11" db="EMBL/GenBank/DDBJ databases">
        <authorList>
            <person name="Petersen C."/>
        </authorList>
    </citation>
    <scope>NUCLEOTIDE SEQUENCE</scope>
    <source>
        <strain evidence="11">IBT 30069</strain>
    </source>
</reference>
<evidence type="ECO:0000313" key="11">
    <source>
        <dbReference type="EMBL" id="KAJ5106839.1"/>
    </source>
</evidence>
<feature type="compositionally biased region" description="Basic and acidic residues" evidence="7">
    <location>
        <begin position="1"/>
        <end position="15"/>
    </location>
</feature>
<dbReference type="GO" id="GO:1901336">
    <property type="term" value="P:lactone biosynthetic process"/>
    <property type="evidence" value="ECO:0007669"/>
    <property type="project" value="UniProtKB-ARBA"/>
</dbReference>
<dbReference type="InterPro" id="IPR049552">
    <property type="entry name" value="PKS_DH_N"/>
</dbReference>
<dbReference type="InterPro" id="IPR032821">
    <property type="entry name" value="PKS_assoc"/>
</dbReference>
<dbReference type="GO" id="GO:0044550">
    <property type="term" value="P:secondary metabolite biosynthetic process"/>
    <property type="evidence" value="ECO:0007669"/>
    <property type="project" value="UniProtKB-ARBA"/>
</dbReference>
<dbReference type="PROSITE" id="PS52004">
    <property type="entry name" value="KS3_2"/>
    <property type="match status" value="1"/>
</dbReference>
<evidence type="ECO:0000256" key="7">
    <source>
        <dbReference type="SAM" id="MobiDB-lite"/>
    </source>
</evidence>
<dbReference type="Pfam" id="PF08659">
    <property type="entry name" value="KR"/>
    <property type="match status" value="1"/>
</dbReference>
<dbReference type="Pfam" id="PF14765">
    <property type="entry name" value="PS-DH"/>
    <property type="match status" value="1"/>
</dbReference>
<dbReference type="Gene3D" id="3.40.50.150">
    <property type="entry name" value="Vaccinia Virus protein VP39"/>
    <property type="match status" value="1"/>
</dbReference>
<evidence type="ECO:0000256" key="5">
    <source>
        <dbReference type="ARBA" id="ARBA00023268"/>
    </source>
</evidence>
<dbReference type="GO" id="GO:0032259">
    <property type="term" value="P:methylation"/>
    <property type="evidence" value="ECO:0007669"/>
    <property type="project" value="UniProtKB-KW"/>
</dbReference>
<dbReference type="Pfam" id="PF00698">
    <property type="entry name" value="Acyl_transf_1"/>
    <property type="match status" value="1"/>
</dbReference>
<gene>
    <name evidence="11" type="ORF">N7456_003514</name>
</gene>
<evidence type="ECO:0000259" key="9">
    <source>
        <dbReference type="PROSITE" id="PS52004"/>
    </source>
</evidence>
<dbReference type="InterPro" id="IPR036291">
    <property type="entry name" value="NAD(P)-bd_dom_sf"/>
</dbReference>
<dbReference type="InterPro" id="IPR049551">
    <property type="entry name" value="PKS_DH_C"/>
</dbReference>
<dbReference type="CDD" id="cd02440">
    <property type="entry name" value="AdoMet_MTases"/>
    <property type="match status" value="1"/>
</dbReference>
<keyword evidence="3" id="KW-0489">Methyltransferase</keyword>
<dbReference type="Pfam" id="PF23297">
    <property type="entry name" value="ACP_SdgA_C"/>
    <property type="match status" value="1"/>
</dbReference>
<feature type="active site" description="Proton acceptor; for dehydratase activity" evidence="6">
    <location>
        <position position="941"/>
    </location>
</feature>
<evidence type="ECO:0000256" key="2">
    <source>
        <dbReference type="ARBA" id="ARBA00022553"/>
    </source>
</evidence>
<dbReference type="SUPFAM" id="SSF52151">
    <property type="entry name" value="FabD/lysophospholipase-like"/>
    <property type="match status" value="1"/>
</dbReference>
<evidence type="ECO:0000259" key="10">
    <source>
        <dbReference type="PROSITE" id="PS52019"/>
    </source>
</evidence>
<dbReference type="PROSITE" id="PS00606">
    <property type="entry name" value="KS3_1"/>
    <property type="match status" value="1"/>
</dbReference>
<dbReference type="OrthoDB" id="329835at2759"/>
<reference evidence="11" key="2">
    <citation type="journal article" date="2023" name="IMA Fungus">
        <title>Comparative genomic study of the Penicillium genus elucidates a diverse pangenome and 15 lateral gene transfer events.</title>
        <authorList>
            <person name="Petersen C."/>
            <person name="Sorensen T."/>
            <person name="Nielsen M.R."/>
            <person name="Sondergaard T.E."/>
            <person name="Sorensen J.L."/>
            <person name="Fitzpatrick D.A."/>
            <person name="Frisvad J.C."/>
            <person name="Nielsen K.L."/>
        </authorList>
    </citation>
    <scope>NUCLEOTIDE SEQUENCE</scope>
    <source>
        <strain evidence="11">IBT 30069</strain>
    </source>
</reference>
<accession>A0A9W9FUV4</accession>
<dbReference type="InterPro" id="IPR049900">
    <property type="entry name" value="PKS_mFAS_DH"/>
</dbReference>
<keyword evidence="12" id="KW-1185">Reference proteome</keyword>
<name>A0A9W9FUV4_9EURO</name>
<dbReference type="SUPFAM" id="SSF53901">
    <property type="entry name" value="Thiolase-like"/>
    <property type="match status" value="1"/>
</dbReference>
<dbReference type="Gene3D" id="3.40.47.10">
    <property type="match status" value="1"/>
</dbReference>
<dbReference type="SMART" id="SM00829">
    <property type="entry name" value="PKS_ER"/>
    <property type="match status" value="1"/>
</dbReference>
<dbReference type="SMART" id="SM00827">
    <property type="entry name" value="PKS_AT"/>
    <property type="match status" value="1"/>
</dbReference>
<evidence type="ECO:0000256" key="4">
    <source>
        <dbReference type="ARBA" id="ARBA00022679"/>
    </source>
</evidence>
<dbReference type="Gene3D" id="3.90.180.10">
    <property type="entry name" value="Medium-chain alcohol dehydrogenases, catalytic domain"/>
    <property type="match status" value="1"/>
</dbReference>
<dbReference type="EMBL" id="JAPQKH010000003">
    <property type="protein sequence ID" value="KAJ5106839.1"/>
    <property type="molecule type" value="Genomic_DNA"/>
</dbReference>
<dbReference type="InterPro" id="IPR018201">
    <property type="entry name" value="Ketoacyl_synth_AS"/>
</dbReference>
<dbReference type="GO" id="GO:0006633">
    <property type="term" value="P:fatty acid biosynthetic process"/>
    <property type="evidence" value="ECO:0007669"/>
    <property type="project" value="InterPro"/>
</dbReference>
<dbReference type="Gene3D" id="3.10.129.110">
    <property type="entry name" value="Polyketide synthase dehydratase"/>
    <property type="match status" value="1"/>
</dbReference>
<organism evidence="11 12">
    <name type="scientific">Penicillium angulare</name>
    <dbReference type="NCBI Taxonomy" id="116970"/>
    <lineage>
        <taxon>Eukaryota</taxon>
        <taxon>Fungi</taxon>
        <taxon>Dikarya</taxon>
        <taxon>Ascomycota</taxon>
        <taxon>Pezizomycotina</taxon>
        <taxon>Eurotiomycetes</taxon>
        <taxon>Eurotiomycetidae</taxon>
        <taxon>Eurotiales</taxon>
        <taxon>Aspergillaceae</taxon>
        <taxon>Penicillium</taxon>
    </lineage>
</organism>
<dbReference type="Pfam" id="PF08242">
    <property type="entry name" value="Methyltransf_12"/>
    <property type="match status" value="1"/>
</dbReference>
<dbReference type="InterPro" id="IPR016035">
    <property type="entry name" value="Acyl_Trfase/lysoPLipase"/>
</dbReference>
<dbReference type="GO" id="GO:0008168">
    <property type="term" value="F:methyltransferase activity"/>
    <property type="evidence" value="ECO:0007669"/>
    <property type="project" value="UniProtKB-KW"/>
</dbReference>
<dbReference type="FunFam" id="3.40.50.720:FF:000209">
    <property type="entry name" value="Polyketide synthase Pks12"/>
    <property type="match status" value="1"/>
</dbReference>
<protein>
    <recommendedName>
        <fullName evidence="13">Carrier domain-containing protein</fullName>
    </recommendedName>
</protein>
<dbReference type="InterPro" id="IPR016036">
    <property type="entry name" value="Malonyl_transacylase_ACP-bd"/>
</dbReference>
<feature type="domain" description="Carrier" evidence="8">
    <location>
        <begin position="2398"/>
        <end position="2474"/>
    </location>
</feature>
<dbReference type="InterPro" id="IPR013968">
    <property type="entry name" value="PKS_KR"/>
</dbReference>
<dbReference type="SUPFAM" id="SSF51735">
    <property type="entry name" value="NAD(P)-binding Rossmann-fold domains"/>
    <property type="match status" value="2"/>
</dbReference>
<dbReference type="InterPro" id="IPR020843">
    <property type="entry name" value="ER"/>
</dbReference>
<feature type="active site" description="Proton donor; for dehydratase activity" evidence="6">
    <location>
        <position position="1117"/>
    </location>
</feature>
<dbReference type="CDD" id="cd00833">
    <property type="entry name" value="PKS"/>
    <property type="match status" value="1"/>
</dbReference>
<feature type="domain" description="PKS/mFAS DH" evidence="10">
    <location>
        <begin position="909"/>
        <end position="1201"/>
    </location>
</feature>
<dbReference type="CDD" id="cd05195">
    <property type="entry name" value="enoyl_red"/>
    <property type="match status" value="1"/>
</dbReference>
<keyword evidence="2" id="KW-0597">Phosphoprotein</keyword>
<evidence type="ECO:0008006" key="13">
    <source>
        <dbReference type="Google" id="ProtNLM"/>
    </source>
</evidence>
<dbReference type="SUPFAM" id="SSF53335">
    <property type="entry name" value="S-adenosyl-L-methionine-dependent methyltransferases"/>
    <property type="match status" value="1"/>
</dbReference>
<dbReference type="PROSITE" id="PS50075">
    <property type="entry name" value="CARRIER"/>
    <property type="match status" value="1"/>
</dbReference>
<dbReference type="SMART" id="SM00825">
    <property type="entry name" value="PKS_KS"/>
    <property type="match status" value="1"/>
</dbReference>
<feature type="region of interest" description="C-terminal hotdog fold" evidence="6">
    <location>
        <begin position="1055"/>
        <end position="1201"/>
    </location>
</feature>
<dbReference type="InterPro" id="IPR014043">
    <property type="entry name" value="Acyl_transferase_dom"/>
</dbReference>
<dbReference type="Proteomes" id="UP001149165">
    <property type="component" value="Unassembled WGS sequence"/>
</dbReference>
<dbReference type="PROSITE" id="PS52019">
    <property type="entry name" value="PKS_MFAS_DH"/>
    <property type="match status" value="1"/>
</dbReference>
<keyword evidence="4" id="KW-0808">Transferase</keyword>
<dbReference type="InterPro" id="IPR057326">
    <property type="entry name" value="KR_dom"/>
</dbReference>
<dbReference type="InterPro" id="IPR014031">
    <property type="entry name" value="Ketoacyl_synth_C"/>
</dbReference>
<dbReference type="InterPro" id="IPR016039">
    <property type="entry name" value="Thiolase-like"/>
</dbReference>
<dbReference type="InterPro" id="IPR020841">
    <property type="entry name" value="PKS_Beta-ketoAc_synthase_dom"/>
</dbReference>
<evidence type="ECO:0000256" key="3">
    <source>
        <dbReference type="ARBA" id="ARBA00022603"/>
    </source>
</evidence>
<dbReference type="InterPro" id="IPR013217">
    <property type="entry name" value="Methyltransf_12"/>
</dbReference>
<dbReference type="GO" id="GO:0004312">
    <property type="term" value="F:fatty acid synthase activity"/>
    <property type="evidence" value="ECO:0007669"/>
    <property type="project" value="TreeGrafter"/>
</dbReference>
<dbReference type="Pfam" id="PF21089">
    <property type="entry name" value="PKS_DH_N"/>
    <property type="match status" value="1"/>
</dbReference>
<dbReference type="Pfam" id="PF13602">
    <property type="entry name" value="ADH_zinc_N_2"/>
    <property type="match status" value="1"/>
</dbReference>
<evidence type="ECO:0000313" key="12">
    <source>
        <dbReference type="Proteomes" id="UP001149165"/>
    </source>
</evidence>
<dbReference type="InterPro" id="IPR020807">
    <property type="entry name" value="PKS_DH"/>
</dbReference>
<evidence type="ECO:0000256" key="1">
    <source>
        <dbReference type="ARBA" id="ARBA00022450"/>
    </source>
</evidence>
<dbReference type="InterPro" id="IPR029063">
    <property type="entry name" value="SAM-dependent_MTases_sf"/>
</dbReference>
<dbReference type="InterPro" id="IPR001227">
    <property type="entry name" value="Ac_transferase_dom_sf"/>
</dbReference>
<feature type="region of interest" description="Disordered" evidence="7">
    <location>
        <begin position="1"/>
        <end position="21"/>
    </location>
</feature>
<dbReference type="InterPro" id="IPR036736">
    <property type="entry name" value="ACP-like_sf"/>
</dbReference>
<dbReference type="SUPFAM" id="SSF47336">
    <property type="entry name" value="ACP-like"/>
    <property type="match status" value="1"/>
</dbReference>
<dbReference type="InterPro" id="IPR050091">
    <property type="entry name" value="PKS_NRPS_Biosynth_Enz"/>
</dbReference>
<sequence>MRVNLKERGSTEKMSELTNGNTGTYEPMAIVGMAMRLPGEVYNGEDFWNLLVEKRSGNCDVPKDRYNIDAFYDENGKPGTVRTKQGYFLNTVDIQQFDSSVFTTSKKELQRLDPQQRQLLEVSYECLENAGCTSYRDSKIACYVGVFTEDWQDLNAKENQHMGGYRVTGYGDFTLSNRVSYEFDLHGPSMTVKTGCSSSLVCLDLACRAIQDGECDGALVEGVNLIFSPTMTLALSDQGVLSPTGSCKSFDAAADGYARGEAVSAIYIKKLSQALADGDPIRSVIRGTSVNTDGRTQGMLTPSSISQEALIRRAYEVAGISDLCQTAIVECHGTGTSAGDPLEAAAVAKCFGEKGVIITSVKPNVGHSEGAAGLTSLIKGVLALEHHQVPPNINFSTPNPKIPFEECKLHVPIELEQWPQGRAERISVNSFGIGGVNAHVILESVEQYSLPEPREPETILKEPHQHLMLLSACSEGSLKETIDNHRKYIQKNTSSLCDIAYTLSNHRLHHAYRAYAVANEASDWQVSAIETVKSNPTVAWVFTGQGAQWPEMGAQLIDTNPVFQASIRNLDQFLLGLPNAPSWTIEDELRKVDGVSLVHRAEMGHPLSIALQIGLIDVLKSWGIVPKLVFGHSSGEMAAAYASGAITAEGAMAAATFRGISNTESKQNGSMAAIGLGRVDVTPYLESGVVIACENSHMSVTIAGDAEPMVTVVNRIKADHPDILARFLKVEKAFHSHHMKEYGPSYQEHIQPFITSIDPKIPFYSAVTGDQLTGDGCLGPAYWRQNMESPVLFNSSMRAVLRDYSEKLVFIEIGPHSALKGPMGQILRDTGRSEEVHVGTLQRNKSCHESLLQCAGNLFQQHVALDFPSIFPVGQCITDLPRYSWKRDTSHWSESRVANEWRFREYPPHDLLGIRVIETGSQEPHWRNRLSLENVPWLEGHEVSGQTVFPAAGYISMVGEALRQLESGVEGEVTYSLRNVRIASAMVLEPERVSELLTSLKPMALDSSDQTPWYSFTISSFDGNSWVRNCYGEARTSVEKSSPFLLGPETFIEYPRKVDENNWYNVLTNLGFKYTGAFRGLQKITSGTVTSQAAAVVPFDEKHSKGDQYAVHPGLIDQCFQIFTVAAARGRGRAYRQIAVPTFIEEIVIAPSKNGNLETMANIDSYDRGSFVGNLSAQSGGDAVLSLTGFKATALSYAESASDELPLINQLEWKPHSDFADMSKFMRPREHCPSQWPLLEELILLCMLDHQRRLTFEISAEHLVKFLAWQQKQIDRYRNGQNNFIPADRRLEDLDEENLLARIESIVAQVKTSPYAVFATAVHRLFQSATAIFKDEAHPLHILREDDVLSEFYAVVDGFLDYADAIQVLGNTNPQLRVLEIGAGTGGTTRKIISALTSSYGERLYSSYTFTDISAGFLTGAKELLNGYEGIDYAVFDVSQDPIAQGFELEKYDLIVASNVVHATPSLQESLHTIRSLLSPGGRLFLQELTPEAKFYDYVMGYLSGWWLGSEDSRTDQPYVTTDRWSTELITAGFQEPVSILDGIAPYHSNAGILAAVQSQQTPITRITLLCHDPSGPYVQELLDRLLELNITADVCNFGSDLPPSQDVISLLEIENPIVHEMSEETFKTLLNYLQTLQSNVLWITPAAQVNCKDPRSAMILGLARTARNELSIPIYTIEVDNETTKSVAADAVAQVLLQINTVGLDSEELDPDWEFAIVKGEILVPRLHWQTVSSALYRSNQSDFATSQRVTIGTPGLLHTMKWEDQKIESLKGDEVRIQTKAAGLNFMDVLISLGVISISASDMGLEGAGVIEAIGPDVNNLAVGDRVLYMSTGCFSTSFTLPEKLCIRLNDDMSFVTAASLPCVYGTAIMALIDKANLQPGQSVLIHSAAGGVGLAAIQIAQMIGAKIYCTVGSEAKIQYLVENHNLERSQIFNSRDSSFLRDIMQATDNQGVDVALNSLSGDLLHATWKCVAKFGTMVEIGKRDFQRRAKLSMEFFEANRTFVGLDLRDLNKERPERVVDVLRRCVRWIDSGKITPDAVTNTFPASQIQESFRFMQGGRHIGKIVIEMPPHGKSPESTKVKPVSTLRPDRTYLLVGGLGGLGRAVATWMVERGARYLTFLSRSAGGESLVIRDFVKELHSQGCAVQLVAGSVSEKFDVQRAIKSAAMPIGGIINMSMVLKDIPLSGMKFSDWMTAVEPKVNGTWNLHEAIESQPTPLDFFILYSSFSGVAGQRGQANYASANTFLDAFVQYRHSKGLPASVIDIGVMGEVGFVSENTDTSERFEKTGMHLCKEKDLLDAMTLAIERSSPKPQLNAGVTTYQNPSQIMLGLHTTIPITSPSNRVDWKRDMRAIIYRNINSGNEGPSSPSSSDKNNDLRNFVVLATGNPATLTDDPEGSATTIAQALAAALENLLIKEHVSLDDSLPASGVDSLVAMEVKNWIKQQLSIEVSTFTLLQNSPLMALGENLRVSLAAKLGLRV</sequence>
<evidence type="ECO:0000256" key="6">
    <source>
        <dbReference type="PROSITE-ProRule" id="PRU01363"/>
    </source>
</evidence>
<dbReference type="Pfam" id="PF16197">
    <property type="entry name" value="KAsynt_C_assoc"/>
    <property type="match status" value="1"/>
</dbReference>
<dbReference type="InterPro" id="IPR014030">
    <property type="entry name" value="Ketoacyl_synth_N"/>
</dbReference>
<dbReference type="Pfam" id="PF02801">
    <property type="entry name" value="Ketoacyl-synt_C"/>
    <property type="match status" value="1"/>
</dbReference>
<feature type="region of interest" description="N-terminal hotdog fold" evidence="6">
    <location>
        <begin position="909"/>
        <end position="1041"/>
    </location>
</feature>
<dbReference type="InterPro" id="IPR042104">
    <property type="entry name" value="PKS_dehydratase_sf"/>
</dbReference>
<dbReference type="SMART" id="SM00826">
    <property type="entry name" value="PKS_DH"/>
    <property type="match status" value="1"/>
</dbReference>
<dbReference type="InterPro" id="IPR009081">
    <property type="entry name" value="PP-bd_ACP"/>
</dbReference>
<dbReference type="SUPFAM" id="SSF50129">
    <property type="entry name" value="GroES-like"/>
    <property type="match status" value="1"/>
</dbReference>
<dbReference type="SMART" id="SM00822">
    <property type="entry name" value="PKS_KR"/>
    <property type="match status" value="1"/>
</dbReference>
<dbReference type="Gene3D" id="3.40.50.720">
    <property type="entry name" value="NAD(P)-binding Rossmann-like Domain"/>
    <property type="match status" value="1"/>
</dbReference>
<dbReference type="InterPro" id="IPR013154">
    <property type="entry name" value="ADH-like_N"/>
</dbReference>
<dbReference type="PANTHER" id="PTHR43775:SF49">
    <property type="entry name" value="SYNTHASE, PUTATIVE (JCVI)-RELATED"/>
    <property type="match status" value="1"/>
</dbReference>
<dbReference type="Pfam" id="PF08240">
    <property type="entry name" value="ADH_N"/>
    <property type="match status" value="1"/>
</dbReference>
<dbReference type="GO" id="GO:0016491">
    <property type="term" value="F:oxidoreductase activity"/>
    <property type="evidence" value="ECO:0007669"/>
    <property type="project" value="InterPro"/>
</dbReference>